<evidence type="ECO:0000313" key="1">
    <source>
        <dbReference type="EMBL" id="CAB4143376.1"/>
    </source>
</evidence>
<sequence>MIDPDKQQFKPSDVFNETAELKRRKEFSHREVGLTHPDNKAFIRITDMGEIEIFGAPGVGLVINPNTRSISIFADSIKMYCKDDDGLRWNEKSFNPAADVYNEPALLKTGDFLNNPAYYRTGHFLNNLQNYEEEQVVTPITIIGNYGLGLGNDQGSELVTDPNGITFEQASLIETYSKTHTESEVKKLHDFIKMGYSYQEAVAKVETSDFNEPSDLEDFPWITNDLDK</sequence>
<proteinExistence type="predicted"/>
<dbReference type="EMBL" id="LR796737">
    <property type="protein sequence ID" value="CAB4162811.1"/>
    <property type="molecule type" value="Genomic_DNA"/>
</dbReference>
<protein>
    <submittedName>
        <fullName evidence="2">Uncharacterized protein</fullName>
    </submittedName>
</protein>
<accession>A0A6J5P086</accession>
<reference evidence="2" key="1">
    <citation type="submission" date="2020-04" db="EMBL/GenBank/DDBJ databases">
        <authorList>
            <person name="Chiriac C."/>
            <person name="Salcher M."/>
            <person name="Ghai R."/>
            <person name="Kavagutti S V."/>
        </authorList>
    </citation>
    <scope>NUCLEOTIDE SEQUENCE</scope>
</reference>
<organism evidence="2">
    <name type="scientific">uncultured Caudovirales phage</name>
    <dbReference type="NCBI Taxonomy" id="2100421"/>
    <lineage>
        <taxon>Viruses</taxon>
        <taxon>Duplodnaviria</taxon>
        <taxon>Heunggongvirae</taxon>
        <taxon>Uroviricota</taxon>
        <taxon>Caudoviricetes</taxon>
        <taxon>Peduoviridae</taxon>
        <taxon>Maltschvirus</taxon>
        <taxon>Maltschvirus maltsch</taxon>
    </lineage>
</organism>
<dbReference type="EMBL" id="LR796418">
    <property type="protein sequence ID" value="CAB4143376.1"/>
    <property type="molecule type" value="Genomic_DNA"/>
</dbReference>
<evidence type="ECO:0000313" key="2">
    <source>
        <dbReference type="EMBL" id="CAB4162811.1"/>
    </source>
</evidence>
<gene>
    <name evidence="1" type="ORF">UFOVP436_128</name>
    <name evidence="2" type="ORF">UFOVP784_128</name>
</gene>
<name>A0A6J5P086_9CAUD</name>